<sequence length="274" mass="28769">MDRILVATDLSARSDRALARGIALARSTGAELNVVSVVDDDLPAELILAHEEKAEEVLKARLEKEGVEARLHVENGHPVQMVPGLARAIGADLLVVGGHRGRGWEDWISEPNLTRILRAIECDALVALQPPEVEWTRIVLGWDGSPVCRAAIGLARALAPEAELIPARAVAPPSAAAMGAAIAVVEENRIATDEAEESLRAVSETLEGPVGKPQVRVGGPAWVLDRVAQDVGATAIAVGRHARGGLARLLLGHTALALAMSTQRDLLIAAPPSG</sequence>
<keyword evidence="4" id="KW-1185">Reference proteome</keyword>
<evidence type="ECO:0000256" key="1">
    <source>
        <dbReference type="ARBA" id="ARBA00008791"/>
    </source>
</evidence>
<dbReference type="AlphaFoldDB" id="A0A0D1EGS7"/>
<feature type="domain" description="UspA" evidence="2">
    <location>
        <begin position="136"/>
        <end position="268"/>
    </location>
</feature>
<name>A0A0D1EGS7_9RHOB</name>
<protein>
    <submittedName>
        <fullName evidence="3">Universal stress protein UspE</fullName>
    </submittedName>
</protein>
<dbReference type="SUPFAM" id="SSF52402">
    <property type="entry name" value="Adenine nucleotide alpha hydrolases-like"/>
    <property type="match status" value="2"/>
</dbReference>
<comment type="similarity">
    <text evidence="1">Belongs to the universal stress protein A family.</text>
</comment>
<proteinExistence type="inferred from homology"/>
<dbReference type="PANTHER" id="PTHR46268:SF27">
    <property type="entry name" value="UNIVERSAL STRESS PROTEIN RV2623"/>
    <property type="match status" value="1"/>
</dbReference>
<accession>A0A0D1EGS7</accession>
<organism evidence="3 4">
    <name type="scientific">Jannaschia aquimarina</name>
    <dbReference type="NCBI Taxonomy" id="935700"/>
    <lineage>
        <taxon>Bacteria</taxon>
        <taxon>Pseudomonadati</taxon>
        <taxon>Pseudomonadota</taxon>
        <taxon>Alphaproteobacteria</taxon>
        <taxon>Rhodobacterales</taxon>
        <taxon>Roseobacteraceae</taxon>
        <taxon>Jannaschia</taxon>
    </lineage>
</organism>
<dbReference type="OrthoDB" id="5564966at2"/>
<evidence type="ECO:0000313" key="3">
    <source>
        <dbReference type="EMBL" id="KIT16116.1"/>
    </source>
</evidence>
<dbReference type="InterPro" id="IPR014729">
    <property type="entry name" value="Rossmann-like_a/b/a_fold"/>
</dbReference>
<dbReference type="Gene3D" id="3.40.50.620">
    <property type="entry name" value="HUPs"/>
    <property type="match status" value="2"/>
</dbReference>
<dbReference type="Proteomes" id="UP000032232">
    <property type="component" value="Unassembled WGS sequence"/>
</dbReference>
<dbReference type="EMBL" id="JYFE01000040">
    <property type="protein sequence ID" value="KIT16116.1"/>
    <property type="molecule type" value="Genomic_DNA"/>
</dbReference>
<dbReference type="InterPro" id="IPR006016">
    <property type="entry name" value="UspA"/>
</dbReference>
<evidence type="ECO:0000313" key="4">
    <source>
        <dbReference type="Proteomes" id="UP000032232"/>
    </source>
</evidence>
<gene>
    <name evidence="3" type="ORF">jaqu_20780</name>
</gene>
<comment type="caution">
    <text evidence="3">The sequence shown here is derived from an EMBL/GenBank/DDBJ whole genome shotgun (WGS) entry which is preliminary data.</text>
</comment>
<dbReference type="CDD" id="cd00293">
    <property type="entry name" value="USP-like"/>
    <property type="match status" value="2"/>
</dbReference>
<dbReference type="PATRIC" id="fig|935700.4.peg.2144"/>
<reference evidence="3 4" key="1">
    <citation type="submission" date="2015-02" db="EMBL/GenBank/DDBJ databases">
        <title>Genome Sequence of Jannaschia aquimarina DSM28248, a member of the Roseobacter clade.</title>
        <authorList>
            <person name="Voget S."/>
            <person name="Daniel R."/>
        </authorList>
    </citation>
    <scope>NUCLEOTIDE SEQUENCE [LARGE SCALE GENOMIC DNA]</scope>
    <source>
        <strain evidence="3 4">GSW-M26</strain>
    </source>
</reference>
<evidence type="ECO:0000259" key="2">
    <source>
        <dbReference type="Pfam" id="PF00582"/>
    </source>
</evidence>
<dbReference type="PANTHER" id="PTHR46268">
    <property type="entry name" value="STRESS RESPONSE PROTEIN NHAX"/>
    <property type="match status" value="1"/>
</dbReference>
<dbReference type="STRING" id="935700.jaqu_20780"/>
<dbReference type="Pfam" id="PF00582">
    <property type="entry name" value="Usp"/>
    <property type="match status" value="2"/>
</dbReference>
<dbReference type="RefSeq" id="WP_052500909.1">
    <property type="nucleotide sequence ID" value="NZ_FZPF01000013.1"/>
</dbReference>
<feature type="domain" description="UspA" evidence="2">
    <location>
        <begin position="2"/>
        <end position="126"/>
    </location>
</feature>